<name>A0A371F1B5_MUCPR</name>
<gene>
    <name evidence="3" type="primary">pol</name>
    <name evidence="3" type="ORF">CR513_48492</name>
</gene>
<dbReference type="Proteomes" id="UP000257109">
    <property type="component" value="Unassembled WGS sequence"/>
</dbReference>
<dbReference type="CDD" id="cd01647">
    <property type="entry name" value="RT_LTR"/>
    <property type="match status" value="1"/>
</dbReference>
<dbReference type="InterPro" id="IPR041577">
    <property type="entry name" value="RT_RNaseH_2"/>
</dbReference>
<protein>
    <submittedName>
        <fullName evidence="3">Retrovirus-related Pol polyprotein</fullName>
    </submittedName>
</protein>
<evidence type="ECO:0000313" key="4">
    <source>
        <dbReference type="Proteomes" id="UP000257109"/>
    </source>
</evidence>
<dbReference type="Pfam" id="PF17919">
    <property type="entry name" value="RT_RNaseH_2"/>
    <property type="match status" value="1"/>
</dbReference>
<sequence>MIDISDFSDLANLECRCDGDTKCSICAEIQVAIAGWLVVAEVESSSQLSASKPSPPPSPPAELKALPKHLKYAYLEDNQQLPIIIANNLQWEQEEKLLQVLRKHKKAIRWTLADLSRINPSICMHKILLEEEAQPIRQLNPTILNVVKKEVMKLLAVGIIYPISDSQCVCPMQVVPKKSRMTVIKNQNDEKLNQATRKDHFPLPFINQVLERLASKSHYCFLDGFSRYMQIHIAPEDQHKTTFTCPFSTFAYMRMSFGLCNAPSTSQRCMIKIFLDLLESCMEVFMDDFTICIDTNLVLNFEKCHFMVIEGIVLGHLVSSRGIEVDKAKVDIIASLSYLASVREVRSFLGHVGFYRRFIKKFNKIVLPLSKLLQKDVEFVFDQPCIEAFQELKKRLTSTPIHQAPNWEFPFKLMCDGSNLALGVVLGQRVGKHSHFKKN</sequence>
<dbReference type="AlphaFoldDB" id="A0A371F1B5"/>
<comment type="caution">
    <text evidence="3">The sequence shown here is derived from an EMBL/GenBank/DDBJ whole genome shotgun (WGS) entry which is preliminary data.</text>
</comment>
<evidence type="ECO:0000313" key="3">
    <source>
        <dbReference type="EMBL" id="RDX72072.1"/>
    </source>
</evidence>
<proteinExistence type="predicted"/>
<evidence type="ECO:0000259" key="2">
    <source>
        <dbReference type="Pfam" id="PF17919"/>
    </source>
</evidence>
<dbReference type="InterPro" id="IPR043128">
    <property type="entry name" value="Rev_trsase/Diguanyl_cyclase"/>
</dbReference>
<feature type="non-terminal residue" evidence="3">
    <location>
        <position position="1"/>
    </location>
</feature>
<dbReference type="EMBL" id="QJKJ01011077">
    <property type="protein sequence ID" value="RDX72072.1"/>
    <property type="molecule type" value="Genomic_DNA"/>
</dbReference>
<dbReference type="SUPFAM" id="SSF56672">
    <property type="entry name" value="DNA/RNA polymerases"/>
    <property type="match status" value="1"/>
</dbReference>
<dbReference type="InterPro" id="IPR043502">
    <property type="entry name" value="DNA/RNA_pol_sf"/>
</dbReference>
<dbReference type="InterPro" id="IPR000477">
    <property type="entry name" value="RT_dom"/>
</dbReference>
<dbReference type="InterPro" id="IPR053134">
    <property type="entry name" value="RNA-dir_DNA_polymerase"/>
</dbReference>
<accession>A0A371F1B5</accession>
<dbReference type="OrthoDB" id="10055717at2759"/>
<keyword evidence="4" id="KW-1185">Reference proteome</keyword>
<feature type="domain" description="Reverse transcriptase" evidence="1">
    <location>
        <begin position="177"/>
        <end position="333"/>
    </location>
</feature>
<dbReference type="PANTHER" id="PTHR24559:SF444">
    <property type="entry name" value="REVERSE TRANSCRIPTASE DOMAIN-CONTAINING PROTEIN"/>
    <property type="match status" value="1"/>
</dbReference>
<reference evidence="3" key="1">
    <citation type="submission" date="2018-05" db="EMBL/GenBank/DDBJ databases">
        <title>Draft genome of Mucuna pruriens seed.</title>
        <authorList>
            <person name="Nnadi N.E."/>
            <person name="Vos R."/>
            <person name="Hasami M.H."/>
            <person name="Devisetty U.K."/>
            <person name="Aguiy J.C."/>
        </authorList>
    </citation>
    <scope>NUCLEOTIDE SEQUENCE [LARGE SCALE GENOMIC DNA]</scope>
    <source>
        <strain evidence="3">JCA_2017</strain>
    </source>
</reference>
<evidence type="ECO:0000259" key="1">
    <source>
        <dbReference type="Pfam" id="PF00078"/>
    </source>
</evidence>
<feature type="domain" description="Reverse transcriptase/retrotransposon-derived protein RNase H-like" evidence="2">
    <location>
        <begin position="382"/>
        <end position="432"/>
    </location>
</feature>
<dbReference type="FunFam" id="3.30.70.270:FF:000020">
    <property type="entry name" value="Transposon Tf2-6 polyprotein-like Protein"/>
    <property type="match status" value="1"/>
</dbReference>
<dbReference type="Gene3D" id="3.30.70.270">
    <property type="match status" value="2"/>
</dbReference>
<dbReference type="PANTHER" id="PTHR24559">
    <property type="entry name" value="TRANSPOSON TY3-I GAG-POL POLYPROTEIN"/>
    <property type="match status" value="1"/>
</dbReference>
<dbReference type="Pfam" id="PF00078">
    <property type="entry name" value="RVT_1"/>
    <property type="match status" value="1"/>
</dbReference>
<dbReference type="Gene3D" id="3.10.10.10">
    <property type="entry name" value="HIV Type 1 Reverse Transcriptase, subunit A, domain 1"/>
    <property type="match status" value="1"/>
</dbReference>
<organism evidence="3 4">
    <name type="scientific">Mucuna pruriens</name>
    <name type="common">Velvet bean</name>
    <name type="synonym">Dolichos pruriens</name>
    <dbReference type="NCBI Taxonomy" id="157652"/>
    <lineage>
        <taxon>Eukaryota</taxon>
        <taxon>Viridiplantae</taxon>
        <taxon>Streptophyta</taxon>
        <taxon>Embryophyta</taxon>
        <taxon>Tracheophyta</taxon>
        <taxon>Spermatophyta</taxon>
        <taxon>Magnoliopsida</taxon>
        <taxon>eudicotyledons</taxon>
        <taxon>Gunneridae</taxon>
        <taxon>Pentapetalae</taxon>
        <taxon>rosids</taxon>
        <taxon>fabids</taxon>
        <taxon>Fabales</taxon>
        <taxon>Fabaceae</taxon>
        <taxon>Papilionoideae</taxon>
        <taxon>50 kb inversion clade</taxon>
        <taxon>NPAAA clade</taxon>
        <taxon>indigoferoid/millettioid clade</taxon>
        <taxon>Phaseoleae</taxon>
        <taxon>Mucuna</taxon>
    </lineage>
</organism>